<proteinExistence type="predicted"/>
<sequence length="237" mass="26583">MGGPYGAPLLQCSVGRGWLLSSERLVITHAAAYPISAPICKLNTNVLLHKLSYCRDDDPVSVWAACLACRERRTLTLEHPPLYARVSRLDCLAAYILLSSQLELRRRRPHHHSAPWSPLSLPLSEYVAHTVRHPARARYRRHDTGFEEIATSPPDRKRCRKTLASLLRTSTQMEIIHLRARGGVHSRGLARPRRAVLGFAEQIAALASRFRIFNSSVSRMAAIICRTKGSCLNTSMM</sequence>
<dbReference type="AlphaFoldDB" id="A0A165D455"/>
<gene>
    <name evidence="1" type="ORF">CALCODRAFT_104636</name>
</gene>
<dbReference type="Proteomes" id="UP000076842">
    <property type="component" value="Unassembled WGS sequence"/>
</dbReference>
<protein>
    <submittedName>
        <fullName evidence="1">Uncharacterized protein</fullName>
    </submittedName>
</protein>
<accession>A0A165D455</accession>
<dbReference type="InParanoid" id="A0A165D455"/>
<reference evidence="1 2" key="1">
    <citation type="journal article" date="2016" name="Mol. Biol. Evol.">
        <title>Comparative Genomics of Early-Diverging Mushroom-Forming Fungi Provides Insights into the Origins of Lignocellulose Decay Capabilities.</title>
        <authorList>
            <person name="Nagy L.G."/>
            <person name="Riley R."/>
            <person name="Tritt A."/>
            <person name="Adam C."/>
            <person name="Daum C."/>
            <person name="Floudas D."/>
            <person name="Sun H."/>
            <person name="Yadav J.S."/>
            <person name="Pangilinan J."/>
            <person name="Larsson K.H."/>
            <person name="Matsuura K."/>
            <person name="Barry K."/>
            <person name="Labutti K."/>
            <person name="Kuo R."/>
            <person name="Ohm R.A."/>
            <person name="Bhattacharya S.S."/>
            <person name="Shirouzu T."/>
            <person name="Yoshinaga Y."/>
            <person name="Martin F.M."/>
            <person name="Grigoriev I.V."/>
            <person name="Hibbett D.S."/>
        </authorList>
    </citation>
    <scope>NUCLEOTIDE SEQUENCE [LARGE SCALE GENOMIC DNA]</scope>
    <source>
        <strain evidence="1 2">HHB12733</strain>
    </source>
</reference>
<name>A0A165D455_9BASI</name>
<evidence type="ECO:0000313" key="1">
    <source>
        <dbReference type="EMBL" id="KZT52022.1"/>
    </source>
</evidence>
<organism evidence="1 2">
    <name type="scientific">Calocera cornea HHB12733</name>
    <dbReference type="NCBI Taxonomy" id="1353952"/>
    <lineage>
        <taxon>Eukaryota</taxon>
        <taxon>Fungi</taxon>
        <taxon>Dikarya</taxon>
        <taxon>Basidiomycota</taxon>
        <taxon>Agaricomycotina</taxon>
        <taxon>Dacrymycetes</taxon>
        <taxon>Dacrymycetales</taxon>
        <taxon>Dacrymycetaceae</taxon>
        <taxon>Calocera</taxon>
    </lineage>
</organism>
<keyword evidence="2" id="KW-1185">Reference proteome</keyword>
<evidence type="ECO:0000313" key="2">
    <source>
        <dbReference type="Proteomes" id="UP000076842"/>
    </source>
</evidence>
<dbReference type="OrthoDB" id="3063971at2759"/>
<dbReference type="EMBL" id="KV424081">
    <property type="protein sequence ID" value="KZT52022.1"/>
    <property type="molecule type" value="Genomic_DNA"/>
</dbReference>